<evidence type="ECO:0000256" key="7">
    <source>
        <dbReference type="ARBA" id="ARBA00022840"/>
    </source>
</evidence>
<keyword evidence="13" id="KW-1185">Reference proteome</keyword>
<dbReference type="GO" id="GO:0005524">
    <property type="term" value="F:ATP binding"/>
    <property type="evidence" value="ECO:0007669"/>
    <property type="project" value="UniProtKB-UniRule"/>
</dbReference>
<keyword evidence="5 9" id="KW-0547">Nucleotide-binding</keyword>
<evidence type="ECO:0000259" key="11">
    <source>
        <dbReference type="PROSITE" id="PS50011"/>
    </source>
</evidence>
<keyword evidence="4" id="KW-0808">Transferase</keyword>
<evidence type="ECO:0000256" key="4">
    <source>
        <dbReference type="ARBA" id="ARBA00022679"/>
    </source>
</evidence>
<dbReference type="FunFam" id="1.10.510.10:FF:000571">
    <property type="entry name" value="Maternal embryonic leucine zipper kinase"/>
    <property type="match status" value="1"/>
</dbReference>
<evidence type="ECO:0000313" key="13">
    <source>
        <dbReference type="Proteomes" id="UP000298416"/>
    </source>
</evidence>
<comment type="caution">
    <text evidence="12">The sequence shown here is derived from an EMBL/GenBank/DDBJ whole genome shotgun (WGS) entry which is preliminary data.</text>
</comment>
<evidence type="ECO:0000256" key="2">
    <source>
        <dbReference type="ARBA" id="ARBA00006234"/>
    </source>
</evidence>
<reference evidence="12" key="1">
    <citation type="submission" date="2018-01" db="EMBL/GenBank/DDBJ databases">
        <authorList>
            <person name="Mao J.F."/>
        </authorList>
    </citation>
    <scope>NUCLEOTIDE SEQUENCE</scope>
    <source>
        <strain evidence="12">Huo1</strain>
        <tissue evidence="12">Leaf</tissue>
    </source>
</reference>
<evidence type="ECO:0000256" key="9">
    <source>
        <dbReference type="PROSITE-ProRule" id="PRU10141"/>
    </source>
</evidence>
<dbReference type="EMBL" id="PNBA02000002">
    <property type="protein sequence ID" value="KAG6434228.1"/>
    <property type="molecule type" value="Genomic_DNA"/>
</dbReference>
<feature type="domain" description="Protein kinase" evidence="11">
    <location>
        <begin position="9"/>
        <end position="266"/>
    </location>
</feature>
<dbReference type="PROSITE" id="PS50011">
    <property type="entry name" value="PROTEIN_KINASE_DOM"/>
    <property type="match status" value="1"/>
</dbReference>
<sequence>MCDTLNNDYHLCEELGRGRFGVVHRCYSPSSSSSSFACKSIAKRDLSSDPTDRRCLDVEPKILRLLSACPNVLRLHDVYDNDDYLHLVTDLCDGGDLFDRLSSSPRFSERDAARVISQLMSAVAFCHRAGVAHRDIKPDNILFDSRGALKLADFGSAELFGAEEMTGVVGTPYYVAPEVLMGGNYDEKVDVWSAGVILYMMLAGVPPFYGDGPVETFEAVLRERLRFPTKLFRSVSPEAKDLLRKMICKDACRRFSAEQVLSKPSMDNEWRREGGVVEAEMVCKGDLLSQAGEPQRMVSKIGGRRYSYASIKNKPRSVYLMLVRF</sequence>
<evidence type="ECO:0000313" key="12">
    <source>
        <dbReference type="EMBL" id="KAG6434228.1"/>
    </source>
</evidence>
<keyword evidence="6" id="KW-0418">Kinase</keyword>
<keyword evidence="7 9" id="KW-0067">ATP-binding</keyword>
<evidence type="ECO:0000256" key="8">
    <source>
        <dbReference type="ARBA" id="ARBA00058225"/>
    </source>
</evidence>
<comment type="function">
    <text evidence="8">CIPK serine-threonine protein kinases interact with CBL proteins. Binding of a CBL protein to the regulatory NAF domain of CIPK protein lead to the activation of the kinase in a calcium-dependent manner.</text>
</comment>
<dbReference type="Gene3D" id="3.30.200.20">
    <property type="entry name" value="Phosphorylase Kinase, domain 1"/>
    <property type="match status" value="1"/>
</dbReference>
<feature type="binding site" evidence="9">
    <location>
        <position position="43"/>
    </location>
    <ligand>
        <name>ATP</name>
        <dbReference type="ChEBI" id="CHEBI:30616"/>
    </ligand>
</feature>
<dbReference type="AlphaFoldDB" id="A0A8X8YJY3"/>
<evidence type="ECO:0000256" key="6">
    <source>
        <dbReference type="ARBA" id="ARBA00022777"/>
    </source>
</evidence>
<dbReference type="InterPro" id="IPR011009">
    <property type="entry name" value="Kinase-like_dom_sf"/>
</dbReference>
<dbReference type="Pfam" id="PF00069">
    <property type="entry name" value="Pkinase"/>
    <property type="match status" value="1"/>
</dbReference>
<proteinExistence type="inferred from homology"/>
<dbReference type="GO" id="GO:0004674">
    <property type="term" value="F:protein serine/threonine kinase activity"/>
    <property type="evidence" value="ECO:0007669"/>
    <property type="project" value="UniProtKB-KW"/>
</dbReference>
<gene>
    <name evidence="12" type="ORF">SASPL_105851</name>
</gene>
<dbReference type="Gene3D" id="1.10.510.10">
    <property type="entry name" value="Transferase(Phosphotransferase) domain 1"/>
    <property type="match status" value="1"/>
</dbReference>
<accession>A0A8X8YJY3</accession>
<evidence type="ECO:0000256" key="3">
    <source>
        <dbReference type="ARBA" id="ARBA00022527"/>
    </source>
</evidence>
<evidence type="ECO:0000256" key="1">
    <source>
        <dbReference type="ARBA" id="ARBA00005354"/>
    </source>
</evidence>
<dbReference type="InterPro" id="IPR008271">
    <property type="entry name" value="Ser/Thr_kinase_AS"/>
</dbReference>
<name>A0A8X8YJY3_SALSN</name>
<protein>
    <recommendedName>
        <fullName evidence="11">Protein kinase domain-containing protein</fullName>
    </recommendedName>
</protein>
<reference evidence="12" key="2">
    <citation type="submission" date="2020-08" db="EMBL/GenBank/DDBJ databases">
        <title>Plant Genome Project.</title>
        <authorList>
            <person name="Zhang R.-G."/>
        </authorList>
    </citation>
    <scope>NUCLEOTIDE SEQUENCE</scope>
    <source>
        <strain evidence="12">Huo1</strain>
        <tissue evidence="12">Leaf</tissue>
    </source>
</reference>
<dbReference type="InterPro" id="IPR000719">
    <property type="entry name" value="Prot_kinase_dom"/>
</dbReference>
<dbReference type="PROSITE" id="PS00107">
    <property type="entry name" value="PROTEIN_KINASE_ATP"/>
    <property type="match status" value="1"/>
</dbReference>
<dbReference type="InterPro" id="IPR017441">
    <property type="entry name" value="Protein_kinase_ATP_BS"/>
</dbReference>
<keyword evidence="3 10" id="KW-0723">Serine/threonine-protein kinase</keyword>
<evidence type="ECO:0000256" key="10">
    <source>
        <dbReference type="RuleBase" id="RU000304"/>
    </source>
</evidence>
<dbReference type="PROSITE" id="PS00108">
    <property type="entry name" value="PROTEIN_KINASE_ST"/>
    <property type="match status" value="1"/>
</dbReference>
<comment type="similarity">
    <text evidence="2">Belongs to the protein kinase superfamily. CAMK Ser/Thr protein kinase family. SNF1 subfamily.</text>
</comment>
<organism evidence="12">
    <name type="scientific">Salvia splendens</name>
    <name type="common">Scarlet sage</name>
    <dbReference type="NCBI Taxonomy" id="180675"/>
    <lineage>
        <taxon>Eukaryota</taxon>
        <taxon>Viridiplantae</taxon>
        <taxon>Streptophyta</taxon>
        <taxon>Embryophyta</taxon>
        <taxon>Tracheophyta</taxon>
        <taxon>Spermatophyta</taxon>
        <taxon>Magnoliopsida</taxon>
        <taxon>eudicotyledons</taxon>
        <taxon>Gunneridae</taxon>
        <taxon>Pentapetalae</taxon>
        <taxon>asterids</taxon>
        <taxon>lamiids</taxon>
        <taxon>Lamiales</taxon>
        <taxon>Lamiaceae</taxon>
        <taxon>Nepetoideae</taxon>
        <taxon>Mentheae</taxon>
        <taxon>Salviinae</taxon>
        <taxon>Salvia</taxon>
        <taxon>Salvia subgen. Calosphace</taxon>
        <taxon>core Calosphace</taxon>
    </lineage>
</organism>
<dbReference type="SUPFAM" id="SSF56112">
    <property type="entry name" value="Protein kinase-like (PK-like)"/>
    <property type="match status" value="1"/>
</dbReference>
<dbReference type="CDD" id="cd05117">
    <property type="entry name" value="STKc_CAMK"/>
    <property type="match status" value="1"/>
</dbReference>
<dbReference type="SMART" id="SM00220">
    <property type="entry name" value="S_TKc"/>
    <property type="match status" value="1"/>
</dbReference>
<evidence type="ECO:0000256" key="5">
    <source>
        <dbReference type="ARBA" id="ARBA00022741"/>
    </source>
</evidence>
<dbReference type="InterPro" id="IPR050205">
    <property type="entry name" value="CDPK_Ser/Thr_kinases"/>
</dbReference>
<comment type="similarity">
    <text evidence="1">Belongs to the protein kinase superfamily. CAMK Ser/Thr protein kinase family. CaMK subfamily.</text>
</comment>
<dbReference type="Proteomes" id="UP000298416">
    <property type="component" value="Unassembled WGS sequence"/>
</dbReference>
<dbReference type="PANTHER" id="PTHR24349">
    <property type="entry name" value="SERINE/THREONINE-PROTEIN KINASE"/>
    <property type="match status" value="1"/>
</dbReference>